<accession>R0KE15</accession>
<reference evidence="2 3" key="1">
    <citation type="journal article" date="2012" name="PLoS Pathog.">
        <title>Diverse lifestyles and strategies of plant pathogenesis encoded in the genomes of eighteen Dothideomycetes fungi.</title>
        <authorList>
            <person name="Ohm R.A."/>
            <person name="Feau N."/>
            <person name="Henrissat B."/>
            <person name="Schoch C.L."/>
            <person name="Horwitz B.A."/>
            <person name="Barry K.W."/>
            <person name="Condon B.J."/>
            <person name="Copeland A.C."/>
            <person name="Dhillon B."/>
            <person name="Glaser F."/>
            <person name="Hesse C.N."/>
            <person name="Kosti I."/>
            <person name="LaButti K."/>
            <person name="Lindquist E.A."/>
            <person name="Lucas S."/>
            <person name="Salamov A.A."/>
            <person name="Bradshaw R.E."/>
            <person name="Ciuffetti L."/>
            <person name="Hamelin R.C."/>
            <person name="Kema G.H.J."/>
            <person name="Lawrence C."/>
            <person name="Scott J.A."/>
            <person name="Spatafora J.W."/>
            <person name="Turgeon B.G."/>
            <person name="de Wit P.J.G.M."/>
            <person name="Zhong S."/>
            <person name="Goodwin S.B."/>
            <person name="Grigoriev I.V."/>
        </authorList>
    </citation>
    <scope>NUCLEOTIDE SEQUENCE [LARGE SCALE GENOMIC DNA]</scope>
    <source>
        <strain evidence="3">28A</strain>
    </source>
</reference>
<dbReference type="PANTHER" id="PTHR42085">
    <property type="entry name" value="F-BOX DOMAIN-CONTAINING PROTEIN"/>
    <property type="match status" value="1"/>
</dbReference>
<feature type="compositionally biased region" description="Basic and acidic residues" evidence="1">
    <location>
        <begin position="165"/>
        <end position="175"/>
    </location>
</feature>
<gene>
    <name evidence="2" type="ORF">SETTUDRAFT_168984</name>
</gene>
<proteinExistence type="predicted"/>
<dbReference type="EMBL" id="KB908581">
    <property type="protein sequence ID" value="EOA87559.1"/>
    <property type="molecule type" value="Genomic_DNA"/>
</dbReference>
<reference evidence="2 3" key="2">
    <citation type="journal article" date="2013" name="PLoS Genet.">
        <title>Comparative genome structure, secondary metabolite, and effector coding capacity across Cochliobolus pathogens.</title>
        <authorList>
            <person name="Condon B.J."/>
            <person name="Leng Y."/>
            <person name="Wu D."/>
            <person name="Bushley K.E."/>
            <person name="Ohm R.A."/>
            <person name="Otillar R."/>
            <person name="Martin J."/>
            <person name="Schackwitz W."/>
            <person name="Grimwood J."/>
            <person name="MohdZainudin N."/>
            <person name="Xue C."/>
            <person name="Wang R."/>
            <person name="Manning V.A."/>
            <person name="Dhillon B."/>
            <person name="Tu Z.J."/>
            <person name="Steffenson B.J."/>
            <person name="Salamov A."/>
            <person name="Sun H."/>
            <person name="Lowry S."/>
            <person name="LaButti K."/>
            <person name="Han J."/>
            <person name="Copeland A."/>
            <person name="Lindquist E."/>
            <person name="Barry K."/>
            <person name="Schmutz J."/>
            <person name="Baker S.E."/>
            <person name="Ciuffetti L.M."/>
            <person name="Grigoriev I.V."/>
            <person name="Zhong S."/>
            <person name="Turgeon B.G."/>
        </authorList>
    </citation>
    <scope>NUCLEOTIDE SEQUENCE [LARGE SCALE GENOMIC DNA]</scope>
    <source>
        <strain evidence="3">28A</strain>
    </source>
</reference>
<dbReference type="GeneID" id="19400747"/>
<evidence type="ECO:0000256" key="1">
    <source>
        <dbReference type="SAM" id="MobiDB-lite"/>
    </source>
</evidence>
<keyword evidence="3" id="KW-1185">Reference proteome</keyword>
<feature type="region of interest" description="Disordered" evidence="1">
    <location>
        <begin position="1"/>
        <end position="41"/>
    </location>
</feature>
<name>R0KE15_EXST2</name>
<evidence type="ECO:0000313" key="3">
    <source>
        <dbReference type="Proteomes" id="UP000016935"/>
    </source>
</evidence>
<dbReference type="RefSeq" id="XP_008024788.1">
    <property type="nucleotide sequence ID" value="XM_008026597.1"/>
</dbReference>
<dbReference type="Proteomes" id="UP000016935">
    <property type="component" value="Unassembled WGS sequence"/>
</dbReference>
<dbReference type="OrthoDB" id="3795901at2759"/>
<feature type="region of interest" description="Disordered" evidence="1">
    <location>
        <begin position="165"/>
        <end position="187"/>
    </location>
</feature>
<dbReference type="eggNOG" id="ENOG502RQJ4">
    <property type="taxonomic scope" value="Eukaryota"/>
</dbReference>
<dbReference type="PANTHER" id="PTHR42085:SF1">
    <property type="entry name" value="F-BOX DOMAIN-CONTAINING PROTEIN"/>
    <property type="match status" value="1"/>
</dbReference>
<protein>
    <submittedName>
        <fullName evidence="2">Uncharacterized protein</fullName>
    </submittedName>
</protein>
<dbReference type="InterPro" id="IPR038883">
    <property type="entry name" value="AN11006-like"/>
</dbReference>
<feature type="compositionally biased region" description="Basic residues" evidence="1">
    <location>
        <begin position="76"/>
        <end position="85"/>
    </location>
</feature>
<evidence type="ECO:0000313" key="2">
    <source>
        <dbReference type="EMBL" id="EOA87559.1"/>
    </source>
</evidence>
<dbReference type="HOGENOM" id="CLU_048461_0_0_1"/>
<sequence length="437" mass="49346">MAPIRPSTPPLRASTMKQRDSSARPPATPTSSSSFAGDNFNMISRSEHATVPPSPNALPPYTEALAMDPAPERKVAGHKNIRKSNARTGAGVQKAGGRTRPKAFRFMDLPGEIRNQIYMHTQEEPKQALLVHRPRIASLRPRTRADRVRTLPSDIAEQEYDKDISNACSDGRDSGKTNPTPRNFPRETNRPFWGLTQVCRQLRYEYRPIYMAKQEIGLDLTAILPYLEIFYPSAPIEIAKLAASERRKCDMPFVGNLTIAVSDVPTKLERRSEGTELLPLLEIWANSIKMEAGFGRYMKEDYHAEIDGEAKDLYRLFGRRVLRNRSCGAMNNLWRKILRSRSLASVRIHRNPSMILSASTSTLFVQTGAMATPQLAAFPIVLKPYIHLIFKKEAAEAWMTDFESMIPKQPVDWLAQRGFGHMEYFDVRVGVEQTCAK</sequence>
<organism evidence="2 3">
    <name type="scientific">Exserohilum turcicum (strain 28A)</name>
    <name type="common">Northern leaf blight fungus</name>
    <name type="synonym">Setosphaeria turcica</name>
    <dbReference type="NCBI Taxonomy" id="671987"/>
    <lineage>
        <taxon>Eukaryota</taxon>
        <taxon>Fungi</taxon>
        <taxon>Dikarya</taxon>
        <taxon>Ascomycota</taxon>
        <taxon>Pezizomycotina</taxon>
        <taxon>Dothideomycetes</taxon>
        <taxon>Pleosporomycetidae</taxon>
        <taxon>Pleosporales</taxon>
        <taxon>Pleosporineae</taxon>
        <taxon>Pleosporaceae</taxon>
        <taxon>Exserohilum</taxon>
    </lineage>
</organism>
<dbReference type="AlphaFoldDB" id="R0KE15"/>
<feature type="compositionally biased region" description="Low complexity" evidence="1">
    <location>
        <begin position="23"/>
        <end position="34"/>
    </location>
</feature>
<feature type="region of interest" description="Disordered" evidence="1">
    <location>
        <begin position="73"/>
        <end position="98"/>
    </location>
</feature>